<evidence type="ECO:0000313" key="2">
    <source>
        <dbReference type="Proteomes" id="UP001162060"/>
    </source>
</evidence>
<name>A0AAV1TWI3_9STRA</name>
<organism evidence="1 2">
    <name type="scientific">Peronospora matthiolae</name>
    <dbReference type="NCBI Taxonomy" id="2874970"/>
    <lineage>
        <taxon>Eukaryota</taxon>
        <taxon>Sar</taxon>
        <taxon>Stramenopiles</taxon>
        <taxon>Oomycota</taxon>
        <taxon>Peronosporomycetes</taxon>
        <taxon>Peronosporales</taxon>
        <taxon>Peronosporaceae</taxon>
        <taxon>Peronospora</taxon>
    </lineage>
</organism>
<dbReference type="EMBL" id="CAKLBY020000087">
    <property type="protein sequence ID" value="CAK7925423.1"/>
    <property type="molecule type" value="Genomic_DNA"/>
</dbReference>
<accession>A0AAV1TWI3</accession>
<proteinExistence type="predicted"/>
<sequence length="45" mass="5251">MGNLAQVQQKRKAVNARMSSLWWGSWTAMQDLELLDLQLARQMFV</sequence>
<evidence type="ECO:0000313" key="1">
    <source>
        <dbReference type="EMBL" id="CAK7925423.1"/>
    </source>
</evidence>
<dbReference type="AlphaFoldDB" id="A0AAV1TWI3"/>
<protein>
    <submittedName>
        <fullName evidence="1">Uncharacterized protein</fullName>
    </submittedName>
</protein>
<reference evidence="1" key="1">
    <citation type="submission" date="2024-01" db="EMBL/GenBank/DDBJ databases">
        <authorList>
            <person name="Webb A."/>
        </authorList>
    </citation>
    <scope>NUCLEOTIDE SEQUENCE</scope>
    <source>
        <strain evidence="1">Pm1</strain>
    </source>
</reference>
<comment type="caution">
    <text evidence="1">The sequence shown here is derived from an EMBL/GenBank/DDBJ whole genome shotgun (WGS) entry which is preliminary data.</text>
</comment>
<gene>
    <name evidence="1" type="ORF">PM001_LOCUS10573</name>
</gene>
<dbReference type="Proteomes" id="UP001162060">
    <property type="component" value="Unassembled WGS sequence"/>
</dbReference>